<dbReference type="Gene3D" id="1.20.120.1620">
    <property type="match status" value="1"/>
</dbReference>
<gene>
    <name evidence="1" type="ORF">RD2015_2366</name>
</gene>
<sequence precursor="true">MKLHWLAAALFSMSVLAQAQTQKETADPPATASYSQKVLLKNWAFSVCLAKVAKTQDAKDAANAAASAYLEFGKLPIASYEPLRALADRYAKRVYGGATPGEFNTMKCIDLMHSEELEALASKLAR</sequence>
<keyword evidence="2" id="KW-1185">Reference proteome</keyword>
<dbReference type="InterPro" id="IPR038314">
    <property type="entry name" value="T6SS_sf"/>
</dbReference>
<accession>A0A0U3E114</accession>
<dbReference type="InterPro" id="IPR032032">
    <property type="entry name" value="Tai4"/>
</dbReference>
<evidence type="ECO:0000313" key="1">
    <source>
        <dbReference type="EMBL" id="ALV06837.1"/>
    </source>
</evidence>
<dbReference type="Pfam" id="PF16695">
    <property type="entry name" value="Tai4"/>
    <property type="match status" value="1"/>
</dbReference>
<evidence type="ECO:0000313" key="2">
    <source>
        <dbReference type="Proteomes" id="UP000060699"/>
    </source>
</evidence>
<dbReference type="RefSeq" id="WP_198164950.1">
    <property type="nucleotide sequence ID" value="NZ_CP013729.1"/>
</dbReference>
<name>A0A0U3E114_9BURK</name>
<dbReference type="Proteomes" id="UP000060699">
    <property type="component" value="Chromosome"/>
</dbReference>
<reference evidence="1 2" key="1">
    <citation type="submission" date="2015-12" db="EMBL/GenBank/DDBJ databases">
        <title>Complete genome of Roseateles depolymerans KCTC 42856.</title>
        <authorList>
            <person name="Kim K.M."/>
        </authorList>
    </citation>
    <scope>NUCLEOTIDE SEQUENCE [LARGE SCALE GENOMIC DNA]</scope>
    <source>
        <strain evidence="1 2">KCTC 42856</strain>
    </source>
</reference>
<organism evidence="1 2">
    <name type="scientific">Roseateles depolymerans</name>
    <dbReference type="NCBI Taxonomy" id="76731"/>
    <lineage>
        <taxon>Bacteria</taxon>
        <taxon>Pseudomonadati</taxon>
        <taxon>Pseudomonadota</taxon>
        <taxon>Betaproteobacteria</taxon>
        <taxon>Burkholderiales</taxon>
        <taxon>Sphaerotilaceae</taxon>
        <taxon>Roseateles</taxon>
    </lineage>
</organism>
<proteinExistence type="predicted"/>
<dbReference type="EMBL" id="CP013729">
    <property type="protein sequence ID" value="ALV06837.1"/>
    <property type="molecule type" value="Genomic_DNA"/>
</dbReference>
<dbReference type="STRING" id="76731.RD2015_2366"/>
<dbReference type="AlphaFoldDB" id="A0A0U3E114"/>
<protein>
    <submittedName>
        <fullName evidence="1">Periplasmic protein</fullName>
    </submittedName>
</protein>
<dbReference type="KEGG" id="rdp:RD2015_2366"/>